<reference evidence="5 6" key="1">
    <citation type="journal article" date="2017" name="ISME J.">
        <title>Potential for microbial H2 and metal transformations associated with novel bacteria and archaea in deep terrestrial subsurface sediments.</title>
        <authorList>
            <person name="Hernsdorf A.W."/>
            <person name="Amano Y."/>
            <person name="Miyakawa K."/>
            <person name="Ise K."/>
            <person name="Suzuki Y."/>
            <person name="Anantharaman K."/>
            <person name="Probst A."/>
            <person name="Burstein D."/>
            <person name="Thomas B.C."/>
            <person name="Banfield J.F."/>
        </authorList>
    </citation>
    <scope>NUCLEOTIDE SEQUENCE [LARGE SCALE GENOMIC DNA]</scope>
    <source>
        <strain evidence="5">HGW-Wallbacteria-1</strain>
    </source>
</reference>
<dbReference type="Proteomes" id="UP000233256">
    <property type="component" value="Unassembled WGS sequence"/>
</dbReference>
<keyword evidence="1" id="KW-0677">Repeat</keyword>
<keyword evidence="2 3" id="KW-0802">TPR repeat</keyword>
<dbReference type="PROSITE" id="PS50005">
    <property type="entry name" value="TPR"/>
    <property type="match status" value="2"/>
</dbReference>
<evidence type="ECO:0000259" key="4">
    <source>
        <dbReference type="Pfam" id="PF04471"/>
    </source>
</evidence>
<dbReference type="GO" id="GO:0003677">
    <property type="term" value="F:DNA binding"/>
    <property type="evidence" value="ECO:0007669"/>
    <property type="project" value="InterPro"/>
</dbReference>
<dbReference type="Pfam" id="PF07719">
    <property type="entry name" value="TPR_2"/>
    <property type="match status" value="1"/>
</dbReference>
<accession>A0A2N1PSB0</accession>
<feature type="repeat" description="TPR" evidence="3">
    <location>
        <begin position="25"/>
        <end position="58"/>
    </location>
</feature>
<sequence length="496" mass="56472">MSFLTIFFIILVMAVPALAFWLLSQMSSFNRGREYERLGDISQAINCYSQALKENPRDTESKYRLFLIFESSGEVEQAHVIAIELARIASIGEKKLITIHTFLLNYNMGRSDFKEMYLDSRKLCFLGATNFNAFLFLAKVFGGNGKMDEFSNYIAAALKLIPDHEEAQYLYALYLFSDGQRKEGRSILENMARSMGDSIKPYMALAGNSHYDDPLAASIWLSAIDDKTNNMDEKTDALILLGICQIRLKQYSDALRNFNRVLNSDSKIGQQTYQALLFSLAWCHYLLEQFREAEEMMKKLVAINFSFSDALQKFSMTGPEIRRDLDSQFVRIYAGFPKASLLNELSFYNGMDLKTLDREFKDWRVAFEGNSRLKWVQFAKDFQDMNLNEFIAAANFLIDLLGYKVDRTLDAEEGFMAIATSGEGKIKTLVQVFTWGTKVSDIVIAETALRMSELDVTKGVLILPGTFSNQARIDAEIKGISLFDGNDIDHLLIRMD</sequence>
<feature type="repeat" description="TPR" evidence="3">
    <location>
        <begin position="235"/>
        <end position="268"/>
    </location>
</feature>
<evidence type="ECO:0000256" key="2">
    <source>
        <dbReference type="ARBA" id="ARBA00022803"/>
    </source>
</evidence>
<dbReference type="InterPro" id="IPR019734">
    <property type="entry name" value="TPR_rpt"/>
</dbReference>
<evidence type="ECO:0000256" key="1">
    <source>
        <dbReference type="ARBA" id="ARBA00022737"/>
    </source>
</evidence>
<dbReference type="SMART" id="SM00028">
    <property type="entry name" value="TPR"/>
    <property type="match status" value="4"/>
</dbReference>
<dbReference type="InterPro" id="IPR011990">
    <property type="entry name" value="TPR-like_helical_dom_sf"/>
</dbReference>
<gene>
    <name evidence="5" type="ORF">CVV64_05520</name>
</gene>
<dbReference type="EMBL" id="PGXC01000003">
    <property type="protein sequence ID" value="PKK91229.1"/>
    <property type="molecule type" value="Genomic_DNA"/>
</dbReference>
<dbReference type="Pfam" id="PF04471">
    <property type="entry name" value="Mrr_cat"/>
    <property type="match status" value="1"/>
</dbReference>
<organism evidence="5 6">
    <name type="scientific">Candidatus Wallbacteria bacterium HGW-Wallbacteria-1</name>
    <dbReference type="NCBI Taxonomy" id="2013854"/>
    <lineage>
        <taxon>Bacteria</taxon>
        <taxon>Candidatus Walliibacteriota</taxon>
    </lineage>
</organism>
<dbReference type="AlphaFoldDB" id="A0A2N1PSB0"/>
<dbReference type="InterPro" id="IPR007560">
    <property type="entry name" value="Restrct_endonuc_IV_Mrr"/>
</dbReference>
<dbReference type="GO" id="GO:0009307">
    <property type="term" value="P:DNA restriction-modification system"/>
    <property type="evidence" value="ECO:0007669"/>
    <property type="project" value="InterPro"/>
</dbReference>
<evidence type="ECO:0000313" key="5">
    <source>
        <dbReference type="EMBL" id="PKK91229.1"/>
    </source>
</evidence>
<evidence type="ECO:0000256" key="3">
    <source>
        <dbReference type="PROSITE-ProRule" id="PRU00339"/>
    </source>
</evidence>
<name>A0A2N1PSB0_9BACT</name>
<dbReference type="Pfam" id="PF13174">
    <property type="entry name" value="TPR_6"/>
    <property type="match status" value="1"/>
</dbReference>
<dbReference type="SUPFAM" id="SSF48452">
    <property type="entry name" value="TPR-like"/>
    <property type="match status" value="2"/>
</dbReference>
<comment type="caution">
    <text evidence="5">The sequence shown here is derived from an EMBL/GenBank/DDBJ whole genome shotgun (WGS) entry which is preliminary data.</text>
</comment>
<protein>
    <recommendedName>
        <fullName evidence="4">Restriction endonuclease type IV Mrr domain-containing protein</fullName>
    </recommendedName>
</protein>
<dbReference type="InterPro" id="IPR013105">
    <property type="entry name" value="TPR_2"/>
</dbReference>
<evidence type="ECO:0000313" key="6">
    <source>
        <dbReference type="Proteomes" id="UP000233256"/>
    </source>
</evidence>
<dbReference type="GO" id="GO:0004519">
    <property type="term" value="F:endonuclease activity"/>
    <property type="evidence" value="ECO:0007669"/>
    <property type="project" value="InterPro"/>
</dbReference>
<proteinExistence type="predicted"/>
<dbReference type="Gene3D" id="1.25.40.10">
    <property type="entry name" value="Tetratricopeptide repeat domain"/>
    <property type="match status" value="3"/>
</dbReference>
<feature type="domain" description="Restriction endonuclease type IV Mrr" evidence="4">
    <location>
        <begin position="384"/>
        <end position="491"/>
    </location>
</feature>